<accession>A0A6J7ANH1</accession>
<name>A0A6J7ANH1_9ZZZZ</name>
<sequence length="75" mass="7772">MAAGVSVPSGWRPNISVPISQPRMPPCRYSAVANAWPGYCSGGMCDNSDRASRYTAWPPAGRTTGTPAADSASAK</sequence>
<proteinExistence type="predicted"/>
<dbReference type="EMBL" id="CAFAAV010000260">
    <property type="protein sequence ID" value="CAB4834501.1"/>
    <property type="molecule type" value="Genomic_DNA"/>
</dbReference>
<protein>
    <submittedName>
        <fullName evidence="2">Unannotated protein</fullName>
    </submittedName>
</protein>
<feature type="region of interest" description="Disordered" evidence="1">
    <location>
        <begin position="56"/>
        <end position="75"/>
    </location>
</feature>
<dbReference type="AlphaFoldDB" id="A0A6J7ANH1"/>
<reference evidence="2" key="1">
    <citation type="submission" date="2020-05" db="EMBL/GenBank/DDBJ databases">
        <authorList>
            <person name="Chiriac C."/>
            <person name="Salcher M."/>
            <person name="Ghai R."/>
            <person name="Kavagutti S V."/>
        </authorList>
    </citation>
    <scope>NUCLEOTIDE SEQUENCE</scope>
</reference>
<evidence type="ECO:0000313" key="2">
    <source>
        <dbReference type="EMBL" id="CAB4834501.1"/>
    </source>
</evidence>
<evidence type="ECO:0000256" key="1">
    <source>
        <dbReference type="SAM" id="MobiDB-lite"/>
    </source>
</evidence>
<organism evidence="2">
    <name type="scientific">freshwater metagenome</name>
    <dbReference type="NCBI Taxonomy" id="449393"/>
    <lineage>
        <taxon>unclassified sequences</taxon>
        <taxon>metagenomes</taxon>
        <taxon>ecological metagenomes</taxon>
    </lineage>
</organism>
<gene>
    <name evidence="2" type="ORF">UFOPK3099_02539</name>
</gene>